<proteinExistence type="predicted"/>
<feature type="transmembrane region" description="Helical" evidence="1">
    <location>
        <begin position="60"/>
        <end position="82"/>
    </location>
</feature>
<keyword evidence="1" id="KW-1133">Transmembrane helix</keyword>
<keyword evidence="1" id="KW-0472">Membrane</keyword>
<evidence type="ECO:0000313" key="2">
    <source>
        <dbReference type="EMBL" id="TDR43234.1"/>
    </source>
</evidence>
<organism evidence="2 3">
    <name type="scientific">Tahibacter aquaticus</name>
    <dbReference type="NCBI Taxonomy" id="520092"/>
    <lineage>
        <taxon>Bacteria</taxon>
        <taxon>Pseudomonadati</taxon>
        <taxon>Pseudomonadota</taxon>
        <taxon>Gammaproteobacteria</taxon>
        <taxon>Lysobacterales</taxon>
        <taxon>Rhodanobacteraceae</taxon>
        <taxon>Tahibacter</taxon>
    </lineage>
</organism>
<feature type="transmembrane region" description="Helical" evidence="1">
    <location>
        <begin position="94"/>
        <end position="116"/>
    </location>
</feature>
<gene>
    <name evidence="2" type="ORF">DFR29_107247</name>
</gene>
<sequence>MRARIVQNAVLSAIVTAQTLLIALDSRRLVSTFSQAAQYFSLADGFSGWFSQGPVGVYTWILGLLPLLATLAVGAAAAWLLRALSATPDHLCELGQAIAVLALLQFIALTVVFWLQPPPPSSDWHNDGLAYTALLVLTATLWSFANPLLLWRAASGRSRQTDPDELHRLYAIALQRSREIASREMARSIAIVRAERKPRGTPPP</sequence>
<dbReference type="EMBL" id="SNZH01000007">
    <property type="protein sequence ID" value="TDR43234.1"/>
    <property type="molecule type" value="Genomic_DNA"/>
</dbReference>
<keyword evidence="3" id="KW-1185">Reference proteome</keyword>
<dbReference type="RefSeq" id="WP_133819139.1">
    <property type="nucleotide sequence ID" value="NZ_SNZH01000007.1"/>
</dbReference>
<keyword evidence="1" id="KW-0812">Transmembrane</keyword>
<dbReference type="Proteomes" id="UP000295293">
    <property type="component" value="Unassembled WGS sequence"/>
</dbReference>
<feature type="transmembrane region" description="Helical" evidence="1">
    <location>
        <begin position="128"/>
        <end position="151"/>
    </location>
</feature>
<comment type="caution">
    <text evidence="2">The sequence shown here is derived from an EMBL/GenBank/DDBJ whole genome shotgun (WGS) entry which is preliminary data.</text>
</comment>
<dbReference type="AlphaFoldDB" id="A0A4R6YWM8"/>
<reference evidence="2 3" key="1">
    <citation type="submission" date="2019-03" db="EMBL/GenBank/DDBJ databases">
        <title>Genomic Encyclopedia of Type Strains, Phase IV (KMG-IV): sequencing the most valuable type-strain genomes for metagenomic binning, comparative biology and taxonomic classification.</title>
        <authorList>
            <person name="Goeker M."/>
        </authorList>
    </citation>
    <scope>NUCLEOTIDE SEQUENCE [LARGE SCALE GENOMIC DNA]</scope>
    <source>
        <strain evidence="2 3">DSM 21667</strain>
    </source>
</reference>
<protein>
    <submittedName>
        <fullName evidence="2">Uncharacterized protein</fullName>
    </submittedName>
</protein>
<evidence type="ECO:0000313" key="3">
    <source>
        <dbReference type="Proteomes" id="UP000295293"/>
    </source>
</evidence>
<accession>A0A4R6YWM8</accession>
<name>A0A4R6YWM8_9GAMM</name>
<evidence type="ECO:0000256" key="1">
    <source>
        <dbReference type="SAM" id="Phobius"/>
    </source>
</evidence>